<comment type="caution">
    <text evidence="2">The sequence shown here is derived from an EMBL/GenBank/DDBJ whole genome shotgun (WGS) entry which is preliminary data.</text>
</comment>
<dbReference type="SUPFAM" id="SSF46785">
    <property type="entry name" value="Winged helix' DNA-binding domain"/>
    <property type="match status" value="1"/>
</dbReference>
<dbReference type="CDD" id="cd00090">
    <property type="entry name" value="HTH_ARSR"/>
    <property type="match status" value="1"/>
</dbReference>
<accession>A0A3A9Z311</accession>
<name>A0A3A9Z311_9ACTN</name>
<dbReference type="GO" id="GO:0003677">
    <property type="term" value="F:DNA binding"/>
    <property type="evidence" value="ECO:0007669"/>
    <property type="project" value="InterPro"/>
</dbReference>
<evidence type="ECO:0000256" key="1">
    <source>
        <dbReference type="SAM" id="MobiDB-lite"/>
    </source>
</evidence>
<dbReference type="AlphaFoldDB" id="A0A3A9Z311"/>
<evidence type="ECO:0000313" key="3">
    <source>
        <dbReference type="Proteomes" id="UP000272474"/>
    </source>
</evidence>
<dbReference type="InterPro" id="IPR017956">
    <property type="entry name" value="AT_hook_DNA-bd_motif"/>
</dbReference>
<dbReference type="Proteomes" id="UP000272474">
    <property type="component" value="Unassembled WGS sequence"/>
</dbReference>
<dbReference type="Gene3D" id="1.10.10.10">
    <property type="entry name" value="Winged helix-like DNA-binding domain superfamily/Winged helix DNA-binding domain"/>
    <property type="match status" value="1"/>
</dbReference>
<dbReference type="Pfam" id="PF02178">
    <property type="entry name" value="AT_hook"/>
    <property type="match status" value="1"/>
</dbReference>
<protein>
    <submittedName>
        <fullName evidence="2">ArsR family transcriptional regulator</fullName>
    </submittedName>
</protein>
<dbReference type="InterPro" id="IPR011991">
    <property type="entry name" value="ArsR-like_HTH"/>
</dbReference>
<evidence type="ECO:0000313" key="2">
    <source>
        <dbReference type="EMBL" id="RKN42409.1"/>
    </source>
</evidence>
<feature type="compositionally biased region" description="Low complexity" evidence="1">
    <location>
        <begin position="11"/>
        <end position="36"/>
    </location>
</feature>
<dbReference type="InterPro" id="IPR050313">
    <property type="entry name" value="Carb_Metab_HTH_regulators"/>
</dbReference>
<organism evidence="2 3">
    <name type="scientific">Streptomyces hoynatensis</name>
    <dbReference type="NCBI Taxonomy" id="1141874"/>
    <lineage>
        <taxon>Bacteria</taxon>
        <taxon>Bacillati</taxon>
        <taxon>Actinomycetota</taxon>
        <taxon>Actinomycetes</taxon>
        <taxon>Kitasatosporales</taxon>
        <taxon>Streptomycetaceae</taxon>
        <taxon>Streptomyces</taxon>
    </lineage>
</organism>
<feature type="region of interest" description="Disordered" evidence="1">
    <location>
        <begin position="249"/>
        <end position="299"/>
    </location>
</feature>
<dbReference type="OrthoDB" id="3375207at2"/>
<feature type="compositionally biased region" description="Low complexity" evidence="1">
    <location>
        <begin position="250"/>
        <end position="264"/>
    </location>
</feature>
<dbReference type="Pfam" id="PF12840">
    <property type="entry name" value="HTH_20"/>
    <property type="match status" value="1"/>
</dbReference>
<keyword evidence="3" id="KW-1185">Reference proteome</keyword>
<dbReference type="RefSeq" id="WP_120679138.1">
    <property type="nucleotide sequence ID" value="NZ_RBAL01000006.1"/>
</dbReference>
<feature type="region of interest" description="Disordered" evidence="1">
    <location>
        <begin position="1"/>
        <end position="45"/>
    </location>
</feature>
<feature type="compositionally biased region" description="Basic and acidic residues" evidence="1">
    <location>
        <begin position="1"/>
        <end position="10"/>
    </location>
</feature>
<proteinExistence type="predicted"/>
<sequence>MKKRSERRETAATGQAAAREALPAGAAQAPPATEEQSGTRQRVARSILQHGPSTAAELAGRLGLTQAAVRRHLDALAAEGLVEPREKRVYGSRGRGRPAKVFALTDEGRGAFDQAYDELAVEALRWIERAAGGGEGGAAAVMAFARERAAAQAELYRPFLQDAPAAERARALAEALTHHGYAAATRGVPSPPGEQLCQHHCPVAHAAARFPQLCEAETEVFSRLLGSHVQRLATIAHGDGVCTTFVPKSTAEAPAEAPEPAPTEGRAERSRGRPAEPSLPSHPLKKTTAHARIAGRNPA</sequence>
<dbReference type="InterPro" id="IPR036390">
    <property type="entry name" value="WH_DNA-bd_sf"/>
</dbReference>
<dbReference type="PANTHER" id="PTHR30363:SF28">
    <property type="entry name" value="TRANSCRIPTIONAL REGULATORY PROTEIN-RELATED"/>
    <property type="match status" value="1"/>
</dbReference>
<dbReference type="InterPro" id="IPR036388">
    <property type="entry name" value="WH-like_DNA-bd_sf"/>
</dbReference>
<gene>
    <name evidence="2" type="ORF">D7294_13445</name>
</gene>
<feature type="compositionally biased region" description="Basic and acidic residues" evidence="1">
    <location>
        <begin position="265"/>
        <end position="274"/>
    </location>
</feature>
<dbReference type="EMBL" id="RBAL01000006">
    <property type="protein sequence ID" value="RKN42409.1"/>
    <property type="molecule type" value="Genomic_DNA"/>
</dbReference>
<dbReference type="PANTHER" id="PTHR30363">
    <property type="entry name" value="HTH-TYPE TRANSCRIPTIONAL REGULATOR SRLR-RELATED"/>
    <property type="match status" value="1"/>
</dbReference>
<reference evidence="2 3" key="1">
    <citation type="journal article" date="2014" name="Int. J. Syst. Evol. Microbiol.">
        <title>Streptomyces hoynatensis sp. nov., isolated from deep marine sediment.</title>
        <authorList>
            <person name="Veyisoglu A."/>
            <person name="Sahin N."/>
        </authorList>
    </citation>
    <scope>NUCLEOTIDE SEQUENCE [LARGE SCALE GENOMIC DNA]</scope>
    <source>
        <strain evidence="2 3">KCTC 29097</strain>
    </source>
</reference>